<protein>
    <recommendedName>
        <fullName evidence="3">DUF2170 family protein</fullName>
    </recommendedName>
</protein>
<dbReference type="Pfam" id="PF09938">
    <property type="entry name" value="DUF2170"/>
    <property type="match status" value="1"/>
</dbReference>
<name>A0A1Y0I1Z7_9GAMM</name>
<evidence type="ECO:0008006" key="3">
    <source>
        <dbReference type="Google" id="ProtNLM"/>
    </source>
</evidence>
<dbReference type="AlphaFoldDB" id="A0A1Y0I1Z7"/>
<dbReference type="Proteomes" id="UP000196027">
    <property type="component" value="Chromosome"/>
</dbReference>
<sequence length="135" mass="15315">MESFNELTLFIAEAEFNGHTFNCLPFDGEQEVLQVLVSDLDEIPVYVTVTEEQILCIGYLFNESEIREEQRPQLHEQMLEANVAMPLSSFAKIGNQYAVYGALSRTSKPENILREIVVLAQNARDALEALEEYLA</sequence>
<dbReference type="EMBL" id="CP021425">
    <property type="protein sequence ID" value="ARU54280.1"/>
    <property type="molecule type" value="Genomic_DNA"/>
</dbReference>
<evidence type="ECO:0000313" key="1">
    <source>
        <dbReference type="EMBL" id="ARU54280.1"/>
    </source>
</evidence>
<reference evidence="1 2" key="1">
    <citation type="submission" date="2017-05" db="EMBL/GenBank/DDBJ databases">
        <title>Genomic insights into alkan degradation activity of Oleiphilus messinensis.</title>
        <authorList>
            <person name="Kozyavkin S.A."/>
            <person name="Slesarev A.I."/>
            <person name="Golyshin P.N."/>
            <person name="Korzhenkov A."/>
            <person name="Golyshina O.N."/>
            <person name="Toshchakov S.V."/>
        </authorList>
    </citation>
    <scope>NUCLEOTIDE SEQUENCE [LARGE SCALE GENOMIC DNA]</scope>
    <source>
        <strain evidence="1 2">ME102</strain>
    </source>
</reference>
<gene>
    <name evidence="1" type="ORF">OLMES_0172</name>
</gene>
<proteinExistence type="predicted"/>
<accession>A0A1Y0I1Z7</accession>
<dbReference type="KEGG" id="ome:OLMES_0172"/>
<evidence type="ECO:0000313" key="2">
    <source>
        <dbReference type="Proteomes" id="UP000196027"/>
    </source>
</evidence>
<keyword evidence="2" id="KW-1185">Reference proteome</keyword>
<dbReference type="InterPro" id="IPR019231">
    <property type="entry name" value="DUF2170"/>
</dbReference>
<dbReference type="RefSeq" id="WP_087459500.1">
    <property type="nucleotide sequence ID" value="NZ_CP021425.1"/>
</dbReference>
<organism evidence="1 2">
    <name type="scientific">Oleiphilus messinensis</name>
    <dbReference type="NCBI Taxonomy" id="141451"/>
    <lineage>
        <taxon>Bacteria</taxon>
        <taxon>Pseudomonadati</taxon>
        <taxon>Pseudomonadota</taxon>
        <taxon>Gammaproteobacteria</taxon>
        <taxon>Oceanospirillales</taxon>
        <taxon>Oleiphilaceae</taxon>
        <taxon>Oleiphilus</taxon>
    </lineage>
</organism>
<dbReference type="OrthoDB" id="6196950at2"/>